<name>A0A3N6PL26_9CYAN</name>
<dbReference type="Gene3D" id="3.40.50.2000">
    <property type="entry name" value="Glycogen Phosphorylase B"/>
    <property type="match status" value="2"/>
</dbReference>
<proteinExistence type="predicted"/>
<dbReference type="Pfam" id="PF13439">
    <property type="entry name" value="Glyco_transf_4"/>
    <property type="match status" value="1"/>
</dbReference>
<dbReference type="PANTHER" id="PTHR45947">
    <property type="entry name" value="SULFOQUINOVOSYL TRANSFERASE SQD2"/>
    <property type="match status" value="1"/>
</dbReference>
<keyword evidence="2" id="KW-0808">Transferase</keyword>
<accession>A0A3N6PL26</accession>
<dbReference type="SUPFAM" id="SSF53756">
    <property type="entry name" value="UDP-Glycosyltransferase/glycogen phosphorylase"/>
    <property type="match status" value="1"/>
</dbReference>
<dbReference type="Pfam" id="PF13692">
    <property type="entry name" value="Glyco_trans_1_4"/>
    <property type="match status" value="1"/>
</dbReference>
<dbReference type="OrthoDB" id="9807209at2"/>
<comment type="caution">
    <text evidence="2">The sequence shown here is derived from an EMBL/GenBank/DDBJ whole genome shotgun (WGS) entry which is preliminary data.</text>
</comment>
<dbReference type="RefSeq" id="WP_124147034.1">
    <property type="nucleotide sequence ID" value="NZ_CAWOKI010000215.1"/>
</dbReference>
<organism evidence="2 3">
    <name type="scientific">Okeania hirsuta</name>
    <dbReference type="NCBI Taxonomy" id="1458930"/>
    <lineage>
        <taxon>Bacteria</taxon>
        <taxon>Bacillati</taxon>
        <taxon>Cyanobacteriota</taxon>
        <taxon>Cyanophyceae</taxon>
        <taxon>Oscillatoriophycideae</taxon>
        <taxon>Oscillatoriales</taxon>
        <taxon>Microcoleaceae</taxon>
        <taxon>Okeania</taxon>
    </lineage>
</organism>
<feature type="domain" description="Glycosyltransferase subfamily 4-like N-terminal" evidence="1">
    <location>
        <begin position="17"/>
        <end position="215"/>
    </location>
</feature>
<sequence>MQILMLSSTFPYPPSRGGTQVRTFNLLKYLSQKHSVTLLTQLSPDVNDSEIDSLRSYVEELAVFPRPQEPTKGTLVKLRRFSNFLIEGTPPSVLSIYSPAMQNWVDEFVAAGKCEAITCEHCVNEIYIRPQWQQQLKTLVNVHSSVYGTCKQQLETGTAEKPLRDRLNLPLLLRYEKRYCSKFSCIVATTEEDGKQLQEFNPNSQISVIPNGVDFTQFPYRSNDPEGHQLIFVGAMDNFPNIDAVRFLTLEILPKVQERYPDTTLALVGARPVPEVQELSTRPGVKVTGRVPSMAEYLHQATVCVIPMRTGFGIKNKTLEAMAAGTPVVASDRGLEGLAVDGANTPLKALRANQVAEYVEAISHLFEDGQLRQTLSENGRSLIETEYTWEVQGQRYEQVLLG</sequence>
<dbReference type="GO" id="GO:0016757">
    <property type="term" value="F:glycosyltransferase activity"/>
    <property type="evidence" value="ECO:0007669"/>
    <property type="project" value="TreeGrafter"/>
</dbReference>
<dbReference type="EMBL" id="RCBY01000210">
    <property type="protein sequence ID" value="RQH28458.1"/>
    <property type="molecule type" value="Genomic_DNA"/>
</dbReference>
<protein>
    <submittedName>
        <fullName evidence="2">Glycosyltransferase</fullName>
    </submittedName>
</protein>
<evidence type="ECO:0000259" key="1">
    <source>
        <dbReference type="Pfam" id="PF13439"/>
    </source>
</evidence>
<dbReference type="AlphaFoldDB" id="A0A3N6PL26"/>
<dbReference type="InterPro" id="IPR050194">
    <property type="entry name" value="Glycosyltransferase_grp1"/>
</dbReference>
<gene>
    <name evidence="2" type="ORF">D5R40_25635</name>
</gene>
<dbReference type="PANTHER" id="PTHR45947:SF3">
    <property type="entry name" value="SULFOQUINOVOSYL TRANSFERASE SQD2"/>
    <property type="match status" value="1"/>
</dbReference>
<keyword evidence="3" id="KW-1185">Reference proteome</keyword>
<dbReference type="Proteomes" id="UP000269154">
    <property type="component" value="Unassembled WGS sequence"/>
</dbReference>
<dbReference type="CDD" id="cd03801">
    <property type="entry name" value="GT4_PimA-like"/>
    <property type="match status" value="1"/>
</dbReference>
<evidence type="ECO:0000313" key="2">
    <source>
        <dbReference type="EMBL" id="RQH28458.1"/>
    </source>
</evidence>
<reference evidence="2 3" key="1">
    <citation type="journal article" date="2018" name="ACS Chem. Biol.">
        <title>Ketoreductase domain dysfunction expands chemodiversity: malyngamide biosynthesis in the cyanobacterium Okeania hirsuta.</title>
        <authorList>
            <person name="Moss N.A."/>
            <person name="Leao T."/>
            <person name="Rankin M."/>
            <person name="McCullough T.M."/>
            <person name="Qu P."/>
            <person name="Korobeynikov A."/>
            <person name="Smith J.L."/>
            <person name="Gerwick L."/>
            <person name="Gerwick W.H."/>
        </authorList>
    </citation>
    <scope>NUCLEOTIDE SEQUENCE [LARGE SCALE GENOMIC DNA]</scope>
    <source>
        <strain evidence="2 3">PAB10Feb10-1</strain>
    </source>
</reference>
<dbReference type="InterPro" id="IPR028098">
    <property type="entry name" value="Glyco_trans_4-like_N"/>
</dbReference>
<evidence type="ECO:0000313" key="3">
    <source>
        <dbReference type="Proteomes" id="UP000269154"/>
    </source>
</evidence>